<dbReference type="EMBL" id="FOHK01000009">
    <property type="protein sequence ID" value="SET56057.1"/>
    <property type="molecule type" value="Genomic_DNA"/>
</dbReference>
<accession>A0A1I0FD19</accession>
<dbReference type="InterPro" id="IPR013783">
    <property type="entry name" value="Ig-like_fold"/>
</dbReference>
<dbReference type="AlphaFoldDB" id="A0A1I0FD19"/>
<keyword evidence="3" id="KW-1185">Reference proteome</keyword>
<sequence length="947" mass="107762">MMMTKAKQLLISLNNRLSKQVLTCLLLSFISLPLLAQEHQIINQLNNVTDVKQDSQGYLWFSGMQGLSRYDGNSVITFNNTNTNWPAPFGWTRSISHYDDKFLVGSETDQVTLFDPITGQSKRININSENNSIDQAIALNNSLYLRGENQLLKHDLSTNQTKVIYSGERILQLIIYQQSVYARLPNGLHKIENDRLIHVIDTDIKTTMSFNNQLVSYKQNNLVVIDGDYQIRNIPFEERIETATTSYDQSRIYVVTDSGMILEVDKQFNVSASKYPNTELVRTKFAYHDSSNVLWLSGNQMVKALSATDLTNHKAILNISDNHNEYTFIGDDLVIGSYGIGLQNYPNKNAVFPDNINETLSSQALRVSNLMHHGEYLYVATFEGLWRYHKTNKSIEKAPIEDNNKLLLKLKHKDNKFYVATNYDGFYVYDINTLSPLAHYHNGNGLYENQVIDVLPIDDKNVWVASLDKINIVDMTNDSIRTLSPNSQNKILDLVHIENKVYAATKGDGVLVFNLQGEQIDQLVPGVDFSGATNINGSVWASSRSGLYQIDVNTNEATLKPNTQQYKFVGTPFYKNNKLYAPHLEGVLEVPVTEQSRFHPNVKISQVNVSGTDQLYSDLIEVSSPKDIITLQLASLDYRRGHKKLYRYRINGGQWNDAGSDALILTGLNSGFYEVELNATNSLGQWSNDHEFININVAYPWYLTPTLRIIYVFVALVIVLYVGWLLHLRRRSLHQITQIMSADLKSRGKTALEIDQLLSQLESKLVTLSQNNPNIEIEELTDLIKMGQQTISNENNDANPRYLYGETLHAGLPYLADYMQKRYDAIVQIDLSFDDAQIDHVVHSDIYKLIHEAITSAVLAKKANMFSVKIHEFNQKLWLTISANSEIFAEYDSRINMNVAMYYIRQIAKKYNAAVNTHLSADNESQLNLSIPLMLLDDLEFQQEENN</sequence>
<name>A0A1I0FD19_THASX</name>
<keyword evidence="1" id="KW-0812">Transmembrane</keyword>
<organism evidence="2 3">
    <name type="scientific">Thalassotalea agarivorans</name>
    <name type="common">Thalassomonas agarivorans</name>
    <dbReference type="NCBI Taxonomy" id="349064"/>
    <lineage>
        <taxon>Bacteria</taxon>
        <taxon>Pseudomonadati</taxon>
        <taxon>Pseudomonadota</taxon>
        <taxon>Gammaproteobacteria</taxon>
        <taxon>Alteromonadales</taxon>
        <taxon>Colwelliaceae</taxon>
        <taxon>Thalassotalea</taxon>
    </lineage>
</organism>
<dbReference type="InterPro" id="IPR015943">
    <property type="entry name" value="WD40/YVTN_repeat-like_dom_sf"/>
</dbReference>
<dbReference type="InterPro" id="IPR011047">
    <property type="entry name" value="Quinoprotein_ADH-like_sf"/>
</dbReference>
<proteinExistence type="predicted"/>
<evidence type="ECO:0000313" key="2">
    <source>
        <dbReference type="EMBL" id="SET56057.1"/>
    </source>
</evidence>
<keyword evidence="1" id="KW-1133">Transmembrane helix</keyword>
<dbReference type="Gene3D" id="2.130.10.10">
    <property type="entry name" value="YVTN repeat-like/Quinoprotein amine dehydrogenase"/>
    <property type="match status" value="2"/>
</dbReference>
<dbReference type="STRING" id="349064.SAMN05660429_02078"/>
<protein>
    <submittedName>
        <fullName evidence="2">Ligand-binding sensor domain-containing protein</fullName>
    </submittedName>
</protein>
<dbReference type="SUPFAM" id="SSF50998">
    <property type="entry name" value="Quinoprotein alcohol dehydrogenase-like"/>
    <property type="match status" value="1"/>
</dbReference>
<keyword evidence="1" id="KW-0472">Membrane</keyword>
<reference evidence="2 3" key="1">
    <citation type="submission" date="2016-10" db="EMBL/GenBank/DDBJ databases">
        <authorList>
            <person name="de Groot N.N."/>
        </authorList>
    </citation>
    <scope>NUCLEOTIDE SEQUENCE [LARGE SCALE GENOMIC DNA]</scope>
    <source>
        <strain evidence="2 3">DSM 19706</strain>
    </source>
</reference>
<feature type="transmembrane region" description="Helical" evidence="1">
    <location>
        <begin position="709"/>
        <end position="728"/>
    </location>
</feature>
<dbReference type="Gene3D" id="2.60.40.10">
    <property type="entry name" value="Immunoglobulins"/>
    <property type="match status" value="1"/>
</dbReference>
<dbReference type="SUPFAM" id="SSF101898">
    <property type="entry name" value="NHL repeat"/>
    <property type="match status" value="1"/>
</dbReference>
<evidence type="ECO:0000256" key="1">
    <source>
        <dbReference type="SAM" id="Phobius"/>
    </source>
</evidence>
<evidence type="ECO:0000313" key="3">
    <source>
        <dbReference type="Proteomes" id="UP000199308"/>
    </source>
</evidence>
<gene>
    <name evidence="2" type="ORF">SAMN05660429_02078</name>
</gene>
<dbReference type="Proteomes" id="UP000199308">
    <property type="component" value="Unassembled WGS sequence"/>
</dbReference>